<dbReference type="PANTHER" id="PTHR33286">
    <property type="entry name" value="BIFUNCTIONAL INHIBITOR/LIPID-TRANSFER PROTEIN/SEED STORAGE 2S ALBUMIN SUPERFAMILY PROTEIN"/>
    <property type="match status" value="1"/>
</dbReference>
<accession>A0A834YDP1</accession>
<evidence type="ECO:0000313" key="3">
    <source>
        <dbReference type="EMBL" id="KAF8379184.1"/>
    </source>
</evidence>
<dbReference type="SUPFAM" id="SSF47699">
    <property type="entry name" value="Bifunctional inhibitor/lipid-transfer protein/seed storage 2S albumin"/>
    <property type="match status" value="1"/>
</dbReference>
<name>A0A834YDP1_TETSI</name>
<sequence length="113" mass="12400">MGGMKGNSWAFMLLFVLLVVGKWEVKVAAVTANECKEERRLGTKACRPVVYGSVPSPACCERVRVTRIECVCPFVSPKLADLINANLNHIAKQIEGCGRRLPSHFKCGIITLP</sequence>
<keyword evidence="1" id="KW-0732">Signal</keyword>
<dbReference type="InterPro" id="IPR036312">
    <property type="entry name" value="Bifun_inhib/LTP/seed_sf"/>
</dbReference>
<protein>
    <recommendedName>
        <fullName evidence="2">Bifunctional inhibitor/plant lipid transfer protein/seed storage helical domain-containing protein</fullName>
    </recommendedName>
</protein>
<dbReference type="PANTHER" id="PTHR33286:SF32">
    <property type="entry name" value="BIFUNCTIONAL INHIBITOR_PLANT LIPID TRANSFER PROTEIN_SEED STORAGE HELICAL DOMAIN-CONTAINING PROTEIN"/>
    <property type="match status" value="1"/>
</dbReference>
<feature type="chain" id="PRO_5032514916" description="Bifunctional inhibitor/plant lipid transfer protein/seed storage helical domain-containing protein" evidence="1">
    <location>
        <begin position="30"/>
        <end position="113"/>
    </location>
</feature>
<reference evidence="3 4" key="1">
    <citation type="submission" date="2020-04" db="EMBL/GenBank/DDBJ databases">
        <title>Plant Genome Project.</title>
        <authorList>
            <person name="Zhang R.-G."/>
        </authorList>
    </citation>
    <scope>NUCLEOTIDE SEQUENCE [LARGE SCALE GENOMIC DNA]</scope>
    <source>
        <strain evidence="3">YNK0</strain>
        <tissue evidence="3">Leaf</tissue>
    </source>
</reference>
<organism evidence="3 4">
    <name type="scientific">Tetracentron sinense</name>
    <name type="common">Spur-leaf</name>
    <dbReference type="NCBI Taxonomy" id="13715"/>
    <lineage>
        <taxon>Eukaryota</taxon>
        <taxon>Viridiplantae</taxon>
        <taxon>Streptophyta</taxon>
        <taxon>Embryophyta</taxon>
        <taxon>Tracheophyta</taxon>
        <taxon>Spermatophyta</taxon>
        <taxon>Magnoliopsida</taxon>
        <taxon>Trochodendrales</taxon>
        <taxon>Trochodendraceae</taxon>
        <taxon>Tetracentron</taxon>
    </lineage>
</organism>
<feature type="signal peptide" evidence="1">
    <location>
        <begin position="1"/>
        <end position="29"/>
    </location>
</feature>
<dbReference type="OrthoDB" id="1885440at2759"/>
<dbReference type="InterPro" id="IPR016140">
    <property type="entry name" value="Bifunc_inhib/LTP/seed_store"/>
</dbReference>
<dbReference type="OMA" id="GRNVPQH"/>
<dbReference type="EMBL" id="JABCRI010000022">
    <property type="protein sequence ID" value="KAF8379184.1"/>
    <property type="molecule type" value="Genomic_DNA"/>
</dbReference>
<dbReference type="AlphaFoldDB" id="A0A834YDP1"/>
<evidence type="ECO:0000313" key="4">
    <source>
        <dbReference type="Proteomes" id="UP000655225"/>
    </source>
</evidence>
<evidence type="ECO:0000256" key="1">
    <source>
        <dbReference type="SAM" id="SignalP"/>
    </source>
</evidence>
<dbReference type="Gene3D" id="1.10.110.10">
    <property type="entry name" value="Plant lipid-transfer and hydrophobic proteins"/>
    <property type="match status" value="1"/>
</dbReference>
<feature type="domain" description="Bifunctional inhibitor/plant lipid transfer protein/seed storage helical" evidence="2">
    <location>
        <begin position="17"/>
        <end position="107"/>
    </location>
</feature>
<proteinExistence type="predicted"/>
<keyword evidence="4" id="KW-1185">Reference proteome</keyword>
<evidence type="ECO:0000259" key="2">
    <source>
        <dbReference type="Pfam" id="PF14368"/>
    </source>
</evidence>
<dbReference type="Pfam" id="PF14368">
    <property type="entry name" value="LTP_2"/>
    <property type="match status" value="1"/>
</dbReference>
<comment type="caution">
    <text evidence="3">The sequence shown here is derived from an EMBL/GenBank/DDBJ whole genome shotgun (WGS) entry which is preliminary data.</text>
</comment>
<gene>
    <name evidence="3" type="ORF">HHK36_028613</name>
</gene>
<dbReference type="Proteomes" id="UP000655225">
    <property type="component" value="Unassembled WGS sequence"/>
</dbReference>